<organism evidence="4 5">
    <name type="scientific">Neolewinella xylanilytica</name>
    <dbReference type="NCBI Taxonomy" id="1514080"/>
    <lineage>
        <taxon>Bacteria</taxon>
        <taxon>Pseudomonadati</taxon>
        <taxon>Bacteroidota</taxon>
        <taxon>Saprospiria</taxon>
        <taxon>Saprospirales</taxon>
        <taxon>Lewinellaceae</taxon>
        <taxon>Neolewinella</taxon>
    </lineage>
</organism>
<dbReference type="EMBL" id="PTJC01000007">
    <property type="protein sequence ID" value="PPK84571.1"/>
    <property type="molecule type" value="Genomic_DNA"/>
</dbReference>
<name>A0A2S6I116_9BACT</name>
<evidence type="ECO:0000313" key="5">
    <source>
        <dbReference type="Proteomes" id="UP000237662"/>
    </source>
</evidence>
<dbReference type="PANTHER" id="PTHR33178">
    <property type="match status" value="1"/>
</dbReference>
<dbReference type="PROSITE" id="PS51502">
    <property type="entry name" value="S_R_A_B_BARREL"/>
    <property type="match status" value="1"/>
</dbReference>
<keyword evidence="2" id="KW-0732">Signal</keyword>
<dbReference type="AlphaFoldDB" id="A0A2S6I116"/>
<comment type="subunit">
    <text evidence="1">Homodimer.</text>
</comment>
<sequence>MKRILLLLLLTAVTLIACQEEPTPQTMDDLQTEELATVTTPDSVLRHAVFFAFQDDATDEQITEVQQAFSNLPNEIEEIRDYEWGTNNSPEGLNKGFTHAFFVTFESEEDRATYLPHPAHQAFVEVLQPIVKDVFVVDYWARED</sequence>
<accession>A0A2S6I116</accession>
<dbReference type="PROSITE" id="PS51257">
    <property type="entry name" value="PROKAR_LIPOPROTEIN"/>
    <property type="match status" value="1"/>
</dbReference>
<dbReference type="InterPro" id="IPR011008">
    <property type="entry name" value="Dimeric_a/b-barrel"/>
</dbReference>
<dbReference type="InterPro" id="IPR044662">
    <property type="entry name" value="HS1/DABB1-like"/>
</dbReference>
<comment type="caution">
    <text evidence="4">The sequence shown here is derived from an EMBL/GenBank/DDBJ whole genome shotgun (WGS) entry which is preliminary data.</text>
</comment>
<keyword evidence="5" id="KW-1185">Reference proteome</keyword>
<feature type="domain" description="Stress-response A/B barrel" evidence="3">
    <location>
        <begin position="45"/>
        <end position="139"/>
    </location>
</feature>
<gene>
    <name evidence="4" type="ORF">CLV84_3733</name>
</gene>
<dbReference type="PANTHER" id="PTHR33178:SF10">
    <property type="entry name" value="STRESS-RESPONSE A_B BARREL DOMAIN-CONTAINING PROTEIN"/>
    <property type="match status" value="1"/>
</dbReference>
<dbReference type="SUPFAM" id="SSF54909">
    <property type="entry name" value="Dimeric alpha+beta barrel"/>
    <property type="match status" value="1"/>
</dbReference>
<dbReference type="Gene3D" id="3.30.70.100">
    <property type="match status" value="1"/>
</dbReference>
<dbReference type="Pfam" id="PF07876">
    <property type="entry name" value="Dabb"/>
    <property type="match status" value="1"/>
</dbReference>
<dbReference type="RefSeq" id="WP_104421297.1">
    <property type="nucleotide sequence ID" value="NZ_PTJC01000007.1"/>
</dbReference>
<feature type="chain" id="PRO_5015410971" evidence="2">
    <location>
        <begin position="18"/>
        <end position="144"/>
    </location>
</feature>
<evidence type="ECO:0000259" key="3">
    <source>
        <dbReference type="PROSITE" id="PS51502"/>
    </source>
</evidence>
<dbReference type="SMART" id="SM00886">
    <property type="entry name" value="Dabb"/>
    <property type="match status" value="1"/>
</dbReference>
<dbReference type="InterPro" id="IPR013097">
    <property type="entry name" value="Dabb"/>
</dbReference>
<evidence type="ECO:0000256" key="1">
    <source>
        <dbReference type="ARBA" id="ARBA00011738"/>
    </source>
</evidence>
<dbReference type="OrthoDB" id="9816070at2"/>
<feature type="signal peptide" evidence="2">
    <location>
        <begin position="1"/>
        <end position="17"/>
    </location>
</feature>
<dbReference type="Proteomes" id="UP000237662">
    <property type="component" value="Unassembled WGS sequence"/>
</dbReference>
<reference evidence="4 5" key="1">
    <citation type="submission" date="2018-02" db="EMBL/GenBank/DDBJ databases">
        <title>Genomic Encyclopedia of Archaeal and Bacterial Type Strains, Phase II (KMG-II): from individual species to whole genera.</title>
        <authorList>
            <person name="Goeker M."/>
        </authorList>
    </citation>
    <scope>NUCLEOTIDE SEQUENCE [LARGE SCALE GENOMIC DNA]</scope>
    <source>
        <strain evidence="4 5">DSM 29526</strain>
    </source>
</reference>
<protein>
    <submittedName>
        <fullName evidence="4">Stress responsive alpha/beta barrel protein</fullName>
    </submittedName>
</protein>
<proteinExistence type="predicted"/>
<evidence type="ECO:0000313" key="4">
    <source>
        <dbReference type="EMBL" id="PPK84571.1"/>
    </source>
</evidence>
<evidence type="ECO:0000256" key="2">
    <source>
        <dbReference type="SAM" id="SignalP"/>
    </source>
</evidence>